<keyword evidence="2" id="KW-0479">Metal-binding</keyword>
<dbReference type="PROSITE" id="PS51192">
    <property type="entry name" value="HELICASE_ATP_BIND_1"/>
    <property type="match status" value="1"/>
</dbReference>
<dbReference type="InterPro" id="IPR013663">
    <property type="entry name" value="Helicase_SWF/SNF/SWI_bac"/>
</dbReference>
<dbReference type="GO" id="GO:0005524">
    <property type="term" value="F:ATP binding"/>
    <property type="evidence" value="ECO:0007669"/>
    <property type="project" value="InterPro"/>
</dbReference>
<comment type="caution">
    <text evidence="6">The sequence shown here is derived from an EMBL/GenBank/DDBJ whole genome shotgun (WGS) entry which is preliminary data.</text>
</comment>
<evidence type="ECO:0000259" key="3">
    <source>
        <dbReference type="PROSITE" id="PS50966"/>
    </source>
</evidence>
<keyword evidence="1" id="KW-0378">Hydrolase</keyword>
<dbReference type="Pfam" id="PF00176">
    <property type="entry name" value="SNF2-rel_dom"/>
    <property type="match status" value="1"/>
</dbReference>
<dbReference type="InterPro" id="IPR001650">
    <property type="entry name" value="Helicase_C-like"/>
</dbReference>
<feature type="domain" description="Helicase ATP-binding" evidence="4">
    <location>
        <begin position="618"/>
        <end position="779"/>
    </location>
</feature>
<dbReference type="FunFam" id="3.40.50.300:FF:000533">
    <property type="entry name" value="Helicase, Snf2 family"/>
    <property type="match status" value="1"/>
</dbReference>
<dbReference type="GO" id="GO:0016787">
    <property type="term" value="F:hydrolase activity"/>
    <property type="evidence" value="ECO:0007669"/>
    <property type="project" value="UniProtKB-KW"/>
</dbReference>
<dbReference type="InterPro" id="IPR027417">
    <property type="entry name" value="P-loop_NTPase"/>
</dbReference>
<dbReference type="CDD" id="cd18012">
    <property type="entry name" value="DEXQc_arch_SWI2_SNF2"/>
    <property type="match status" value="1"/>
</dbReference>
<dbReference type="Pfam" id="PF00271">
    <property type="entry name" value="Helicase_C"/>
    <property type="match status" value="1"/>
</dbReference>
<dbReference type="InterPro" id="IPR007527">
    <property type="entry name" value="Znf_SWIM"/>
</dbReference>
<dbReference type="Pfam" id="PF04434">
    <property type="entry name" value="SWIM"/>
    <property type="match status" value="1"/>
</dbReference>
<evidence type="ECO:0000313" key="7">
    <source>
        <dbReference type="Proteomes" id="UP000601171"/>
    </source>
</evidence>
<dbReference type="Gene3D" id="3.40.50.300">
    <property type="entry name" value="P-loop containing nucleotide triphosphate hydrolases"/>
    <property type="match status" value="1"/>
</dbReference>
<dbReference type="PANTHER" id="PTHR10799">
    <property type="entry name" value="SNF2/RAD54 HELICASE FAMILY"/>
    <property type="match status" value="1"/>
</dbReference>
<keyword evidence="2" id="KW-0863">Zinc-finger</keyword>
<dbReference type="FunFam" id="3.40.50.10810:FF:000054">
    <property type="entry name" value="Helicase, Snf2 family"/>
    <property type="match status" value="1"/>
</dbReference>
<dbReference type="PROSITE" id="PS51194">
    <property type="entry name" value="HELICASE_CTER"/>
    <property type="match status" value="1"/>
</dbReference>
<organism evidence="6 7">
    <name type="scientific">Paratissierella segnis</name>
    <dbReference type="NCBI Taxonomy" id="2763679"/>
    <lineage>
        <taxon>Bacteria</taxon>
        <taxon>Bacillati</taxon>
        <taxon>Bacillota</taxon>
        <taxon>Tissierellia</taxon>
        <taxon>Tissierellales</taxon>
        <taxon>Tissierellaceae</taxon>
        <taxon>Paratissierella</taxon>
    </lineage>
</organism>
<feature type="domain" description="SWIM-type" evidence="3">
    <location>
        <begin position="53"/>
        <end position="93"/>
    </location>
</feature>
<evidence type="ECO:0000259" key="4">
    <source>
        <dbReference type="PROSITE" id="PS51192"/>
    </source>
</evidence>
<dbReference type="CDD" id="cd18793">
    <property type="entry name" value="SF2_C_SNF"/>
    <property type="match status" value="1"/>
</dbReference>
<evidence type="ECO:0000313" key="6">
    <source>
        <dbReference type="EMBL" id="MBC8586977.1"/>
    </source>
</evidence>
<feature type="domain" description="Helicase C-terminal" evidence="5">
    <location>
        <begin position="901"/>
        <end position="1058"/>
    </location>
</feature>
<dbReference type="InterPro" id="IPR038718">
    <property type="entry name" value="SNF2-like_sf"/>
</dbReference>
<evidence type="ECO:0000256" key="2">
    <source>
        <dbReference type="PROSITE-ProRule" id="PRU00325"/>
    </source>
</evidence>
<dbReference type="PROSITE" id="PS50966">
    <property type="entry name" value="ZF_SWIM"/>
    <property type="match status" value="1"/>
</dbReference>
<keyword evidence="2" id="KW-0862">Zinc</keyword>
<proteinExistence type="predicted"/>
<keyword evidence="7" id="KW-1185">Reference proteome</keyword>
<accession>A0A926IE48</accession>
<name>A0A926IE48_9FIRM</name>
<dbReference type="SMART" id="SM00490">
    <property type="entry name" value="HELICc"/>
    <property type="match status" value="1"/>
</dbReference>
<dbReference type="AlphaFoldDB" id="A0A926IE48"/>
<dbReference type="SMART" id="SM00487">
    <property type="entry name" value="DEXDc"/>
    <property type="match status" value="1"/>
</dbReference>
<protein>
    <submittedName>
        <fullName evidence="6">SNF2 helicase associated domain-containing protein</fullName>
    </submittedName>
</protein>
<dbReference type="InterPro" id="IPR014001">
    <property type="entry name" value="Helicase_ATP-bd"/>
</dbReference>
<dbReference type="RefSeq" id="WP_262428448.1">
    <property type="nucleotide sequence ID" value="NZ_JACRTG010000005.1"/>
</dbReference>
<dbReference type="Pfam" id="PF08455">
    <property type="entry name" value="SNF2_assoc"/>
    <property type="match status" value="1"/>
</dbReference>
<dbReference type="InterPro" id="IPR049730">
    <property type="entry name" value="SNF2/RAD54-like_C"/>
</dbReference>
<dbReference type="Gene3D" id="3.40.50.10810">
    <property type="entry name" value="Tandem AAA-ATPase domain"/>
    <property type="match status" value="1"/>
</dbReference>
<gene>
    <name evidence="6" type="ORF">H8707_01810</name>
</gene>
<evidence type="ECO:0000259" key="5">
    <source>
        <dbReference type="PROSITE" id="PS51194"/>
    </source>
</evidence>
<reference evidence="6" key="1">
    <citation type="submission" date="2020-08" db="EMBL/GenBank/DDBJ databases">
        <title>Genome public.</title>
        <authorList>
            <person name="Liu C."/>
            <person name="Sun Q."/>
        </authorList>
    </citation>
    <scope>NUCLEOTIDE SEQUENCE</scope>
    <source>
        <strain evidence="6">BX21</strain>
    </source>
</reference>
<dbReference type="InterPro" id="IPR000330">
    <property type="entry name" value="SNF2_N"/>
</dbReference>
<dbReference type="EMBL" id="JACRTG010000005">
    <property type="protein sequence ID" value="MBC8586977.1"/>
    <property type="molecule type" value="Genomic_DNA"/>
</dbReference>
<dbReference type="GO" id="GO:0008270">
    <property type="term" value="F:zinc ion binding"/>
    <property type="evidence" value="ECO:0007669"/>
    <property type="project" value="UniProtKB-KW"/>
</dbReference>
<sequence>MLKLTDKIILDRVGYFDSYRKGKQYYEAGKVKEIRTNKNYDYYVGNVQGNSIYEVSASFDENGCIEDTSCDCPAYWKYNGDCKHIVALLLLLRDLDRTGKLLPKESFGRIENILSQYRTYEDIQEKTVNLEITYGVEDTRPYVTLRIGEDRLYIVKNLGNFISAVIDNREVEFGKYFTFPTEGYKFSDEDKEFIDFLILLYENYKSNSNYGSRWNSTFADKKVYLEPKSIEKFLDLMHNRKFNMDFYDHKIKDIYISEEPFEFKMGISQEEDDLILYSEDDSSIMPLTPNGKYFFYDDIIYKLSDEQVGAIMPIYNEMMYKDIKEIKIDKDLKEAFVSEVLPKIKKHSRINLDKNVEQSIYTPPLNASIYFDRVEQTVVGKLYFNYGDIEINPFSSNSPKRDLGRILLRDMEKEGDILYLLEQCDFKVGNGGFYLEEEELIFDFINEIIPQLQKYCEIYYSDSFKRIKLIGSETFSGAVKLNSDLDMLEFSFDIDGIDVSELDTIFNSVKEKRKYYKLKDGSFLSLENNEFADIVDMMDYLNIGGRDLKDGHTAIPRFRTMYLDKFLKDRELDFIKKNSDFRKMVRDISDPEDMDFEIPEGLNGNLRDYQKFGFKWLKTLSKYGLGGILADDMGLGKTIQMITFLLSEKEEKGQEANLIIVPTSLVYNWEEEVKKFAPSLKTLIVVGSKDERRDLIKTANEYDLVVTSYPLVRRDIEEYSNISFRYCVLDEAQYIKNYNSLNAKSVKSINSKNRFALTGTPMENSLSELWSIFDFLMPGYLLTNSKFSEKFERPIAKEQDNKKLKELNNHIRPFILRRMKKDVLKELPDKIEQKIIVEMTKEQKKLYLAYLQAIKGELSEEISTNGYNKSQIKILAGLTRLRQLCCHPGIFIEDYKGDSGKLETLGEIVEEAINNGRRILIFSQFTSMLEKIKKLFISKNIEYLYLDGSTPTIERGNLVRDFNRGVSDVFLISLKAGGTGLNLTSADMVIHFDPWWNPAVEDQATDRAHRIGQKNIVQVIKLITKGTIEEKIFKLQEKKKEMIDKVITEGETLITKLSEEEIMSLFEV</sequence>
<dbReference type="Proteomes" id="UP000601171">
    <property type="component" value="Unassembled WGS sequence"/>
</dbReference>
<dbReference type="SUPFAM" id="SSF52540">
    <property type="entry name" value="P-loop containing nucleoside triphosphate hydrolases"/>
    <property type="match status" value="2"/>
</dbReference>
<evidence type="ECO:0000256" key="1">
    <source>
        <dbReference type="ARBA" id="ARBA00022801"/>
    </source>
</evidence>